<protein>
    <submittedName>
        <fullName evidence="2">Uncharacterized protein</fullName>
    </submittedName>
</protein>
<comment type="caution">
    <text evidence="2">The sequence shown here is derived from an EMBL/GenBank/DDBJ whole genome shotgun (WGS) entry which is preliminary data.</text>
</comment>
<proteinExistence type="predicted"/>
<keyword evidence="1" id="KW-0472">Membrane</keyword>
<gene>
    <name evidence="2" type="ORF">ALQ33_00771</name>
</gene>
<evidence type="ECO:0000313" key="3">
    <source>
        <dbReference type="Proteomes" id="UP000279372"/>
    </source>
</evidence>
<dbReference type="Proteomes" id="UP000279372">
    <property type="component" value="Unassembled WGS sequence"/>
</dbReference>
<feature type="transmembrane region" description="Helical" evidence="1">
    <location>
        <begin position="33"/>
        <end position="52"/>
    </location>
</feature>
<keyword evidence="1" id="KW-1133">Transmembrane helix</keyword>
<accession>A0A3M3YLQ0</accession>
<name>A0A3M3YLQ0_9PSED</name>
<evidence type="ECO:0000256" key="1">
    <source>
        <dbReference type="SAM" id="Phobius"/>
    </source>
</evidence>
<dbReference type="AlphaFoldDB" id="A0A3M3YLQ0"/>
<dbReference type="EMBL" id="RBQB01000288">
    <property type="protein sequence ID" value="RMO82949.1"/>
    <property type="molecule type" value="Genomic_DNA"/>
</dbReference>
<keyword evidence="1" id="KW-0812">Transmembrane</keyword>
<sequence length="53" mass="5435">MMHWSVGAPFAGGAVLGLIGGRQIACYLAGPHVQQLFAACGIVAAFMLVFSVV</sequence>
<organism evidence="2 3">
    <name type="scientific">Pseudomonas syringae pv. philadelphi</name>
    <dbReference type="NCBI Taxonomy" id="251706"/>
    <lineage>
        <taxon>Bacteria</taxon>
        <taxon>Pseudomonadati</taxon>
        <taxon>Pseudomonadota</taxon>
        <taxon>Gammaproteobacteria</taxon>
        <taxon>Pseudomonadales</taxon>
        <taxon>Pseudomonadaceae</taxon>
        <taxon>Pseudomonas</taxon>
    </lineage>
</organism>
<reference evidence="2 3" key="1">
    <citation type="submission" date="2018-08" db="EMBL/GenBank/DDBJ databases">
        <title>Recombination of ecologically and evolutionarily significant loci maintains genetic cohesion in the Pseudomonas syringae species complex.</title>
        <authorList>
            <person name="Dillon M."/>
            <person name="Thakur S."/>
            <person name="Almeida R.N.D."/>
            <person name="Weir B.S."/>
            <person name="Guttman D.S."/>
        </authorList>
    </citation>
    <scope>NUCLEOTIDE SEQUENCE [LARGE SCALE GENOMIC DNA]</scope>
    <source>
        <strain evidence="2 3">ICMP 8902</strain>
    </source>
</reference>
<evidence type="ECO:0000313" key="2">
    <source>
        <dbReference type="EMBL" id="RMO82949.1"/>
    </source>
</evidence>